<dbReference type="EMBL" id="BLAD01000073">
    <property type="protein sequence ID" value="GES03863.1"/>
    <property type="molecule type" value="Genomic_DNA"/>
</dbReference>
<dbReference type="Proteomes" id="UP000334990">
    <property type="component" value="Unassembled WGS sequence"/>
</dbReference>
<evidence type="ECO:0000313" key="1">
    <source>
        <dbReference type="EMBL" id="GES03863.1"/>
    </source>
</evidence>
<proteinExistence type="predicted"/>
<evidence type="ECO:0000313" key="2">
    <source>
        <dbReference type="Proteomes" id="UP000334990"/>
    </source>
</evidence>
<sequence length="81" mass="8723">MNSVVSRASAVSGMVMPAIISDMRVTPPWTYEKRSDQITLSSCDMSLPGHLAILSATVYVVDRPTCPRITSRGTVLAQKAV</sequence>
<name>A0A5M3W9L0_9ACTN</name>
<keyword evidence="2" id="KW-1185">Reference proteome</keyword>
<protein>
    <submittedName>
        <fullName evidence="1">Uncharacterized protein</fullName>
    </submittedName>
</protein>
<gene>
    <name evidence="1" type="ORF">Acor_59290</name>
</gene>
<accession>A0A5M3W9L0</accession>
<comment type="caution">
    <text evidence="1">The sequence shown here is derived from an EMBL/GenBank/DDBJ whole genome shotgun (WGS) entry which is preliminary data.</text>
</comment>
<dbReference type="AlphaFoldDB" id="A0A5M3W9L0"/>
<reference evidence="1 2" key="1">
    <citation type="submission" date="2019-10" db="EMBL/GenBank/DDBJ databases">
        <title>Whole genome shotgun sequence of Acrocarpospora corrugata NBRC 13972.</title>
        <authorList>
            <person name="Ichikawa N."/>
            <person name="Kimura A."/>
            <person name="Kitahashi Y."/>
            <person name="Komaki H."/>
            <person name="Oguchi A."/>
        </authorList>
    </citation>
    <scope>NUCLEOTIDE SEQUENCE [LARGE SCALE GENOMIC DNA]</scope>
    <source>
        <strain evidence="1 2">NBRC 13972</strain>
    </source>
</reference>
<organism evidence="1 2">
    <name type="scientific">Acrocarpospora corrugata</name>
    <dbReference type="NCBI Taxonomy" id="35763"/>
    <lineage>
        <taxon>Bacteria</taxon>
        <taxon>Bacillati</taxon>
        <taxon>Actinomycetota</taxon>
        <taxon>Actinomycetes</taxon>
        <taxon>Streptosporangiales</taxon>
        <taxon>Streptosporangiaceae</taxon>
        <taxon>Acrocarpospora</taxon>
    </lineage>
</organism>